<proteinExistence type="predicted"/>
<reference evidence="1 2" key="1">
    <citation type="submission" date="2022-04" db="EMBL/GenBank/DDBJ databases">
        <title>Positive selection, recombination, and allopatry shape intraspecific diversity of widespread and dominant cyanobacteria.</title>
        <authorList>
            <person name="Wei J."/>
            <person name="Shu W."/>
            <person name="Hu C."/>
        </authorList>
    </citation>
    <scope>NUCLEOTIDE SEQUENCE [LARGE SCALE GENOMIC DNA]</scope>
    <source>
        <strain evidence="1 2">GB2-A4</strain>
    </source>
</reference>
<sequence>MQYRGRATPLVWRVIRHGSSSVGFEVYQAMLKRATHLVPTGVSVCFLADRGFAMAVATLLFTVQGYQVSERVNVVGWMLTSNGATAI</sequence>
<comment type="caution">
    <text evidence="1">The sequence shown here is derived from an EMBL/GenBank/DDBJ whole genome shotgun (WGS) entry which is preliminary data.</text>
</comment>
<dbReference type="RefSeq" id="WP_190442664.1">
    <property type="nucleotide sequence ID" value="NZ_JAMPKM010000085.1"/>
</dbReference>
<name>A0ABV0JHB3_9CYAN</name>
<dbReference type="EMBL" id="JAMPKM010000085">
    <property type="protein sequence ID" value="MEP0821184.1"/>
    <property type="molecule type" value="Genomic_DNA"/>
</dbReference>
<accession>A0ABV0JHB3</accession>
<organism evidence="1 2">
    <name type="scientific">Trichocoleus desertorum GB2-A4</name>
    <dbReference type="NCBI Taxonomy" id="2933944"/>
    <lineage>
        <taxon>Bacteria</taxon>
        <taxon>Bacillati</taxon>
        <taxon>Cyanobacteriota</taxon>
        <taxon>Cyanophyceae</taxon>
        <taxon>Leptolyngbyales</taxon>
        <taxon>Trichocoleusaceae</taxon>
        <taxon>Trichocoleus</taxon>
    </lineage>
</organism>
<dbReference type="Proteomes" id="UP001464891">
    <property type="component" value="Unassembled WGS sequence"/>
</dbReference>
<evidence type="ECO:0000313" key="1">
    <source>
        <dbReference type="EMBL" id="MEP0821184.1"/>
    </source>
</evidence>
<gene>
    <name evidence="1" type="ORF">NC998_29525</name>
</gene>
<protein>
    <submittedName>
        <fullName evidence="1">Uncharacterized protein</fullName>
    </submittedName>
</protein>
<keyword evidence="2" id="KW-1185">Reference proteome</keyword>
<evidence type="ECO:0000313" key="2">
    <source>
        <dbReference type="Proteomes" id="UP001464891"/>
    </source>
</evidence>